<dbReference type="GO" id="GO:0043015">
    <property type="term" value="F:gamma-tubulin binding"/>
    <property type="evidence" value="ECO:0007669"/>
    <property type="project" value="TreeGrafter"/>
</dbReference>
<evidence type="ECO:0000313" key="4">
    <source>
        <dbReference type="Proteomes" id="UP000316726"/>
    </source>
</evidence>
<keyword evidence="2" id="KW-0175">Coiled coil</keyword>
<name>A0A5B8MWS7_9CHLO</name>
<keyword evidence="4" id="KW-1185">Reference proteome</keyword>
<dbReference type="AlphaFoldDB" id="A0A5B8MWS7"/>
<dbReference type="SUPFAM" id="SSF52317">
    <property type="entry name" value="Class I glutamine amidotransferase-like"/>
    <property type="match status" value="1"/>
</dbReference>
<dbReference type="Gene3D" id="3.40.50.880">
    <property type="match status" value="1"/>
</dbReference>
<proteinExistence type="inferred from homology"/>
<evidence type="ECO:0000256" key="1">
    <source>
        <dbReference type="ARBA" id="ARBA00008468"/>
    </source>
</evidence>
<protein>
    <submittedName>
        <fullName evidence="3">Putative lysosome-related organelles biogenesis complex 1 protein</fullName>
    </submittedName>
</protein>
<evidence type="ECO:0000256" key="2">
    <source>
        <dbReference type="SAM" id="Coils"/>
    </source>
</evidence>
<accession>A0A5B8MWS7</accession>
<dbReference type="InterPro" id="IPR019269">
    <property type="entry name" value="BLOC1_su2"/>
</dbReference>
<dbReference type="GO" id="GO:0099078">
    <property type="term" value="C:BORC complex"/>
    <property type="evidence" value="ECO:0007669"/>
    <property type="project" value="TreeGrafter"/>
</dbReference>
<dbReference type="GO" id="GO:0000930">
    <property type="term" value="C:gamma-tubulin complex"/>
    <property type="evidence" value="ECO:0007669"/>
    <property type="project" value="TreeGrafter"/>
</dbReference>
<comment type="similarity">
    <text evidence="1">Belongs to the BLOC1S2 family.</text>
</comment>
<dbReference type="Proteomes" id="UP000316726">
    <property type="component" value="Chromosome 15"/>
</dbReference>
<evidence type="ECO:0000313" key="3">
    <source>
        <dbReference type="EMBL" id="QDZ24993.1"/>
    </source>
</evidence>
<gene>
    <name evidence="3" type="ORF">A3770_15p75110</name>
</gene>
<dbReference type="InterPro" id="IPR029062">
    <property type="entry name" value="Class_I_gatase-like"/>
</dbReference>
<organism evidence="3 4">
    <name type="scientific">Chloropicon primus</name>
    <dbReference type="NCBI Taxonomy" id="1764295"/>
    <lineage>
        <taxon>Eukaryota</taxon>
        <taxon>Viridiplantae</taxon>
        <taxon>Chlorophyta</taxon>
        <taxon>Chloropicophyceae</taxon>
        <taxon>Chloropicales</taxon>
        <taxon>Chloropicaceae</taxon>
        <taxon>Chloropicon</taxon>
    </lineage>
</organism>
<dbReference type="PANTHER" id="PTHR46479:SF1">
    <property type="entry name" value="BIOGENESIS OF LYSOSOME-RELATED ORGANELLES COMPLEX 1 SUBUNIT 2"/>
    <property type="match status" value="1"/>
</dbReference>
<dbReference type="PANTHER" id="PTHR46479">
    <property type="entry name" value="BIOGENESIS OF LYSOSOME-RELATED ORGANELLES COMPLEX 1 SUBUNIT 2"/>
    <property type="match status" value="1"/>
</dbReference>
<dbReference type="STRING" id="1764295.A0A5B8MWS7"/>
<reference evidence="3 4" key="1">
    <citation type="submission" date="2018-07" db="EMBL/GenBank/DDBJ databases">
        <title>The complete nuclear genome of the prasinophyte Chloropicon primus (CCMP1205).</title>
        <authorList>
            <person name="Pombert J.-F."/>
            <person name="Otis C."/>
            <person name="Turmel M."/>
            <person name="Lemieux C."/>
        </authorList>
    </citation>
    <scope>NUCLEOTIDE SEQUENCE [LARGE SCALE GENOMIC DNA]</scope>
    <source>
        <strain evidence="3 4">CCMP1205</strain>
    </source>
</reference>
<dbReference type="GO" id="GO:0032418">
    <property type="term" value="P:lysosome localization"/>
    <property type="evidence" value="ECO:0007669"/>
    <property type="project" value="TreeGrafter"/>
</dbReference>
<dbReference type="OrthoDB" id="92161at2759"/>
<dbReference type="GO" id="GO:0016197">
    <property type="term" value="P:endosomal transport"/>
    <property type="evidence" value="ECO:0007669"/>
    <property type="project" value="TreeGrafter"/>
</dbReference>
<dbReference type="GO" id="GO:0031083">
    <property type="term" value="C:BLOC-1 complex"/>
    <property type="evidence" value="ECO:0007669"/>
    <property type="project" value="TreeGrafter"/>
</dbReference>
<dbReference type="Pfam" id="PF10046">
    <property type="entry name" value="BLOC1_2"/>
    <property type="match status" value="1"/>
</dbReference>
<sequence>MVATAVLTLSSPWDSYHRLWLDLLQADNASPCVIYNAYAGDVPSLRELKEKEVETLCVVGVDCGSNNWSALRENEWASKVVRAITEFLSAEEDESKRLFCCGLGSHAVAEALGCTVSRNPSTSNVGEGGGEEGERFIVEPTAVHACPALVDTIGSWLRETRTNSLSPTPRLMANGDSKVDLGSTLFLLESHSEQVSELPPSCQILASSKKTQAEIWTMGKKVLAYQCHPELTPALFRGMVLPKVAESKLSSSQATEEANSKLDDFVLDSEVLAAMARHFINGNWIELSPQRDAKKGSESAIKSMPGGGGASGLSPLLQDGRMQQGGDSVSAVQLDGVLETAKKMFNSVAQAIRGEFKIPQMEYELLGKMNKVASEKYNHMADFTAGLSVFVESLREKEESLQPLASQIDGLENQLNELESLVLQLDEYSKRLENRVKKYVFS</sequence>
<dbReference type="EMBL" id="CP031048">
    <property type="protein sequence ID" value="QDZ24993.1"/>
    <property type="molecule type" value="Genomic_DNA"/>
</dbReference>
<feature type="coiled-coil region" evidence="2">
    <location>
        <begin position="394"/>
        <end position="435"/>
    </location>
</feature>